<accession>A0A074T838</accession>
<gene>
    <name evidence="1" type="ORF">DL1_16925</name>
</gene>
<dbReference type="AlphaFoldDB" id="A0A074T838"/>
<proteinExistence type="predicted"/>
<dbReference type="RefSeq" id="WP_038069789.1">
    <property type="nucleotide sequence ID" value="NZ_JHEH01000054.1"/>
</dbReference>
<sequence length="116" mass="12425">MVSSTAPQSALLLALPDMLFCHHWRQTLFDDLRITFATAGKGPVIRAMQEIANDWAAVEGSFEIGRNRAQCRCLHGLLEIAQPDGTALNQLAMDASDRATLGKARQSANPSGCGSA</sequence>
<protein>
    <submittedName>
        <fullName evidence="1">Uncharacterized protein</fullName>
    </submittedName>
</protein>
<reference evidence="1 2" key="1">
    <citation type="submission" date="2014-03" db="EMBL/GenBank/DDBJ databases">
        <title>The draft genome sequence of Thioclava dalianensis DLFJ1-1.</title>
        <authorList>
            <person name="Lai Q."/>
            <person name="Shao Z."/>
        </authorList>
    </citation>
    <scope>NUCLEOTIDE SEQUENCE [LARGE SCALE GENOMIC DNA]</scope>
    <source>
        <strain evidence="1 2">DLFJ1-1</strain>
    </source>
</reference>
<evidence type="ECO:0000313" key="2">
    <source>
        <dbReference type="Proteomes" id="UP000027725"/>
    </source>
</evidence>
<dbReference type="EMBL" id="JHEH01000054">
    <property type="protein sequence ID" value="KEP67971.1"/>
    <property type="molecule type" value="Genomic_DNA"/>
</dbReference>
<comment type="caution">
    <text evidence="1">The sequence shown here is derived from an EMBL/GenBank/DDBJ whole genome shotgun (WGS) entry which is preliminary data.</text>
</comment>
<organism evidence="1 2">
    <name type="scientific">Thioclava dalianensis</name>
    <dbReference type="NCBI Taxonomy" id="1185766"/>
    <lineage>
        <taxon>Bacteria</taxon>
        <taxon>Pseudomonadati</taxon>
        <taxon>Pseudomonadota</taxon>
        <taxon>Alphaproteobacteria</taxon>
        <taxon>Rhodobacterales</taxon>
        <taxon>Paracoccaceae</taxon>
        <taxon>Thioclava</taxon>
    </lineage>
</organism>
<name>A0A074T838_9RHOB</name>
<dbReference type="Proteomes" id="UP000027725">
    <property type="component" value="Unassembled WGS sequence"/>
</dbReference>
<keyword evidence="2" id="KW-1185">Reference proteome</keyword>
<evidence type="ECO:0000313" key="1">
    <source>
        <dbReference type="EMBL" id="KEP67971.1"/>
    </source>
</evidence>